<dbReference type="AlphaFoldDB" id="A0AAV5V319"/>
<organism evidence="1 2">
    <name type="scientific">Pristionchus fissidentatus</name>
    <dbReference type="NCBI Taxonomy" id="1538716"/>
    <lineage>
        <taxon>Eukaryota</taxon>
        <taxon>Metazoa</taxon>
        <taxon>Ecdysozoa</taxon>
        <taxon>Nematoda</taxon>
        <taxon>Chromadorea</taxon>
        <taxon>Rhabditida</taxon>
        <taxon>Rhabditina</taxon>
        <taxon>Diplogasteromorpha</taxon>
        <taxon>Diplogasteroidea</taxon>
        <taxon>Neodiplogasteridae</taxon>
        <taxon>Pristionchus</taxon>
    </lineage>
</organism>
<evidence type="ECO:0000313" key="2">
    <source>
        <dbReference type="Proteomes" id="UP001432322"/>
    </source>
</evidence>
<dbReference type="Proteomes" id="UP001432322">
    <property type="component" value="Unassembled WGS sequence"/>
</dbReference>
<name>A0AAV5V319_9BILA</name>
<accession>A0AAV5V319</accession>
<evidence type="ECO:0000313" key="1">
    <source>
        <dbReference type="EMBL" id="GMT12788.1"/>
    </source>
</evidence>
<proteinExistence type="predicted"/>
<sequence>ITSKVIVVISRILISKFSSIISIFSSFHSQVSHCSHEFVMCFRCTLILSSHIINMGSEYNINLFERIGKLFKMNRLLLKRPEELLHTTRLSLSCRSGHVVVSFDDLFFLVPFRISRHLTRKFLPPLTGVLTFLNPSNLLWAQFPCRRACVCIRRR</sequence>
<dbReference type="EMBL" id="BTSY01000002">
    <property type="protein sequence ID" value="GMT12788.1"/>
    <property type="molecule type" value="Genomic_DNA"/>
</dbReference>
<feature type="non-terminal residue" evidence="1">
    <location>
        <position position="1"/>
    </location>
</feature>
<gene>
    <name evidence="1" type="ORF">PFISCL1PPCAC_4085</name>
</gene>
<keyword evidence="2" id="KW-1185">Reference proteome</keyword>
<protein>
    <submittedName>
        <fullName evidence="1">Uncharacterized protein</fullName>
    </submittedName>
</protein>
<reference evidence="1" key="1">
    <citation type="submission" date="2023-10" db="EMBL/GenBank/DDBJ databases">
        <title>Genome assembly of Pristionchus species.</title>
        <authorList>
            <person name="Yoshida K."/>
            <person name="Sommer R.J."/>
        </authorList>
    </citation>
    <scope>NUCLEOTIDE SEQUENCE</scope>
    <source>
        <strain evidence="1">RS5133</strain>
    </source>
</reference>
<comment type="caution">
    <text evidence="1">The sequence shown here is derived from an EMBL/GenBank/DDBJ whole genome shotgun (WGS) entry which is preliminary data.</text>
</comment>